<name>A0A060QD32_9PROT</name>
<reference evidence="1 2" key="2">
    <citation type="journal article" date="2014" name="PLoS ONE">
        <title>Evolution of mitochondria reconstructed from the energy metabolism of living bacteria.</title>
        <authorList>
            <person name="Degli Esposti M."/>
            <person name="Chouaia B."/>
            <person name="Comandatore F."/>
            <person name="Crotti E."/>
            <person name="Sassera D."/>
            <person name="Lievens P.M."/>
            <person name="Daffonchio D."/>
            <person name="Bandi C."/>
        </authorList>
    </citation>
    <scope>NUCLEOTIDE SEQUENCE [LARGE SCALE GENOMIC DNA]</scope>
    <source>
        <strain evidence="1 2">SF2.1</strain>
    </source>
</reference>
<sequence length="37" mass="3946">MTRFLHHDASLYPGLLHSLNERDLTAPCLAGPGPSGT</sequence>
<protein>
    <submittedName>
        <fullName evidence="1">Uncharacterized protein</fullName>
    </submittedName>
</protein>
<evidence type="ECO:0000313" key="1">
    <source>
        <dbReference type="EMBL" id="CDG38830.1"/>
    </source>
</evidence>
<accession>A0A060QD32</accession>
<gene>
    <name evidence="1" type="ORF">ASAP_0785</name>
</gene>
<dbReference type="Proteomes" id="UP000027583">
    <property type="component" value="Unassembled WGS sequence"/>
</dbReference>
<evidence type="ECO:0000313" key="2">
    <source>
        <dbReference type="Proteomes" id="UP000027583"/>
    </source>
</evidence>
<dbReference type="AlphaFoldDB" id="A0A060QD32"/>
<reference evidence="1 2" key="1">
    <citation type="journal article" date="2014" name="Genome Biol. Evol.">
        <title>Acetic acid bacteria genomes reveal functional traits for adaptation to life in insect guts.</title>
        <authorList>
            <person name="Chouaia B."/>
            <person name="Gaiarsa S."/>
            <person name="Crotti E."/>
            <person name="Comandatore F."/>
            <person name="Degli Esposti M."/>
            <person name="Ricci I."/>
            <person name="Alma A."/>
            <person name="Favia G."/>
            <person name="Bandi C."/>
            <person name="Daffonchio D."/>
        </authorList>
    </citation>
    <scope>NUCLEOTIDE SEQUENCE [LARGE SCALE GENOMIC DNA]</scope>
    <source>
        <strain evidence="1 2">SF2.1</strain>
    </source>
</reference>
<proteinExistence type="predicted"/>
<dbReference type="EMBL" id="CBLX010000004">
    <property type="protein sequence ID" value="CDG38830.1"/>
    <property type="molecule type" value="Genomic_DNA"/>
</dbReference>
<organism evidence="1 2">
    <name type="scientific">Asaia bogorensis</name>
    <dbReference type="NCBI Taxonomy" id="91915"/>
    <lineage>
        <taxon>Bacteria</taxon>
        <taxon>Pseudomonadati</taxon>
        <taxon>Pseudomonadota</taxon>
        <taxon>Alphaproteobacteria</taxon>
        <taxon>Acetobacterales</taxon>
        <taxon>Acetobacteraceae</taxon>
        <taxon>Asaia</taxon>
    </lineage>
</organism>
<comment type="caution">
    <text evidence="1">The sequence shown here is derived from an EMBL/GenBank/DDBJ whole genome shotgun (WGS) entry which is preliminary data.</text>
</comment>